<dbReference type="Pfam" id="PF15463">
    <property type="entry name" value="ECM11"/>
    <property type="match status" value="1"/>
</dbReference>
<feature type="compositionally biased region" description="Basic and acidic residues" evidence="1">
    <location>
        <begin position="494"/>
        <end position="507"/>
    </location>
</feature>
<feature type="region of interest" description="Disordered" evidence="1">
    <location>
        <begin position="1"/>
        <end position="162"/>
    </location>
</feature>
<dbReference type="Proteomes" id="UP001280581">
    <property type="component" value="Unassembled WGS sequence"/>
</dbReference>
<evidence type="ECO:0000313" key="3">
    <source>
        <dbReference type="EMBL" id="KAK3209159.1"/>
    </source>
</evidence>
<feature type="region of interest" description="Disordered" evidence="1">
    <location>
        <begin position="265"/>
        <end position="286"/>
    </location>
</feature>
<proteinExistence type="predicted"/>
<keyword evidence="4" id="KW-1185">Reference proteome</keyword>
<organism evidence="3 4">
    <name type="scientific">Pseudopithomyces chartarum</name>
    <dbReference type="NCBI Taxonomy" id="1892770"/>
    <lineage>
        <taxon>Eukaryota</taxon>
        <taxon>Fungi</taxon>
        <taxon>Dikarya</taxon>
        <taxon>Ascomycota</taxon>
        <taxon>Pezizomycotina</taxon>
        <taxon>Dothideomycetes</taxon>
        <taxon>Pleosporomycetidae</taxon>
        <taxon>Pleosporales</taxon>
        <taxon>Massarineae</taxon>
        <taxon>Didymosphaeriaceae</taxon>
        <taxon>Pseudopithomyces</taxon>
    </lineage>
</organism>
<name>A0AAN6M0S3_9PLEO</name>
<dbReference type="PANTHER" id="PTHR28244:SF1">
    <property type="entry name" value="RNA POLYMERASE I-SPECIFIC TRANSCRIPTION INITIATION FACTOR RRN11"/>
    <property type="match status" value="1"/>
</dbReference>
<feature type="domain" description="Extracellular mutant protein 11 C-terminal" evidence="2">
    <location>
        <begin position="379"/>
        <end position="510"/>
    </location>
</feature>
<dbReference type="PANTHER" id="PTHR28244">
    <property type="entry name" value="RNA POLYMERASE I-SPECIFIC TRANSCRIPTION INITIATION FACTOR RRN11"/>
    <property type="match status" value="1"/>
</dbReference>
<feature type="compositionally biased region" description="Polar residues" evidence="1">
    <location>
        <begin position="44"/>
        <end position="61"/>
    </location>
</feature>
<feature type="compositionally biased region" description="Low complexity" evidence="1">
    <location>
        <begin position="122"/>
        <end position="133"/>
    </location>
</feature>
<feature type="compositionally biased region" description="Polar residues" evidence="1">
    <location>
        <begin position="86"/>
        <end position="121"/>
    </location>
</feature>
<feature type="compositionally biased region" description="Polar residues" evidence="1">
    <location>
        <begin position="180"/>
        <end position="203"/>
    </location>
</feature>
<accession>A0AAN6M0S3</accession>
<feature type="region of interest" description="Disordered" evidence="1">
    <location>
        <begin position="174"/>
        <end position="253"/>
    </location>
</feature>
<feature type="compositionally biased region" description="Polar residues" evidence="1">
    <location>
        <begin position="236"/>
        <end position="253"/>
    </location>
</feature>
<protein>
    <recommendedName>
        <fullName evidence="2">Extracellular mutant protein 11 C-terminal domain-containing protein</fullName>
    </recommendedName>
</protein>
<dbReference type="GO" id="GO:0017025">
    <property type="term" value="F:TBP-class protein binding"/>
    <property type="evidence" value="ECO:0007669"/>
    <property type="project" value="TreeGrafter"/>
</dbReference>
<feature type="compositionally biased region" description="Basic and acidic residues" evidence="1">
    <location>
        <begin position="67"/>
        <end position="83"/>
    </location>
</feature>
<dbReference type="AlphaFoldDB" id="A0AAN6M0S3"/>
<feature type="compositionally biased region" description="Basic and acidic residues" evidence="1">
    <location>
        <begin position="148"/>
        <end position="162"/>
    </location>
</feature>
<dbReference type="GO" id="GO:0001164">
    <property type="term" value="F:RNA polymerase I core promoter sequence-specific DNA binding"/>
    <property type="evidence" value="ECO:0007669"/>
    <property type="project" value="TreeGrafter"/>
</dbReference>
<reference evidence="3 4" key="1">
    <citation type="submission" date="2021-02" db="EMBL/GenBank/DDBJ databases">
        <title>Genome assembly of Pseudopithomyces chartarum.</title>
        <authorList>
            <person name="Jauregui R."/>
            <person name="Singh J."/>
            <person name="Voisey C."/>
        </authorList>
    </citation>
    <scope>NUCLEOTIDE SEQUENCE [LARGE SCALE GENOMIC DNA]</scope>
    <source>
        <strain evidence="3 4">AGR01</strain>
    </source>
</reference>
<dbReference type="InterPro" id="IPR053029">
    <property type="entry name" value="RNA_pol_I-specific_init_factor"/>
</dbReference>
<feature type="region of interest" description="Disordered" evidence="1">
    <location>
        <begin position="493"/>
        <end position="528"/>
    </location>
</feature>
<sequence>MHSFVVKRTDPPSRPQSASSKRRVAGDNARVSTPATRLQHDQTQESLLSIRQLKQNSNPQGWPNPGQRRDSGETINGKNDRFGTDAGSSIDTTVNDQSELLHNSQHFEQQESYHQGNSQGYDSDSGSDDQSSGEGEDHESGGDGEFYEEQKHQNQIVGEERAEVQRRLVEGLSNLEGISYPSTTSGPPDDLSYQNSLEQQHPTESADYIDPSGALNHQRYEAYSSGPAPLLKRTDNPGSNKSTMPTLNTIQKSNIIRETDQRAREDLNRRGESVQQVVTAPTMPDRSASKIAIHASRAAVVQHRAVTKGPQVSQAAVQSTSGPAYATATKAVYVSPGTPNQPLLLPRPQTHPQPQEELIDRYHSTEEDSVPEFEGPSEDYDAPVLFDMSYEQLHKEDFDHEPRGTNRVLSADMQSRSLIERLVHVQNKCNPVDQSQFFRALPTREWEDAGDWFLDQFSRVIDRVKEVRQKKRKIARDFEDKVQGRYTQVAKRQRNVEDALGEMKEKGQGLIPKSPRASKEPVAKGSNP</sequence>
<gene>
    <name evidence="3" type="ORF">GRF29_69g936006</name>
</gene>
<evidence type="ECO:0000256" key="1">
    <source>
        <dbReference type="SAM" id="MobiDB-lite"/>
    </source>
</evidence>
<dbReference type="GO" id="GO:0042790">
    <property type="term" value="P:nucleolar large rRNA transcription by RNA polymerase I"/>
    <property type="evidence" value="ECO:0007669"/>
    <property type="project" value="TreeGrafter"/>
</dbReference>
<dbReference type="EMBL" id="WVTA01000006">
    <property type="protein sequence ID" value="KAK3209159.1"/>
    <property type="molecule type" value="Genomic_DNA"/>
</dbReference>
<dbReference type="GO" id="GO:0070860">
    <property type="term" value="C:RNA polymerase I core factor complex"/>
    <property type="evidence" value="ECO:0007669"/>
    <property type="project" value="TreeGrafter"/>
</dbReference>
<evidence type="ECO:0000313" key="4">
    <source>
        <dbReference type="Proteomes" id="UP001280581"/>
    </source>
</evidence>
<dbReference type="InterPro" id="IPR029178">
    <property type="entry name" value="Ecm11_C"/>
</dbReference>
<evidence type="ECO:0000259" key="2">
    <source>
        <dbReference type="Pfam" id="PF15463"/>
    </source>
</evidence>
<comment type="caution">
    <text evidence="3">The sequence shown here is derived from an EMBL/GenBank/DDBJ whole genome shotgun (WGS) entry which is preliminary data.</text>
</comment>